<name>A0ABW1ZT12_9DEIO</name>
<protein>
    <submittedName>
        <fullName evidence="5">Prepilin-type N-terminal cleavage/methylation domain-containing protein</fullName>
    </submittedName>
</protein>
<gene>
    <name evidence="5" type="ORF">ACFP90_26965</name>
</gene>
<dbReference type="InterPro" id="IPR012902">
    <property type="entry name" value="N_methyl_site"/>
</dbReference>
<evidence type="ECO:0000313" key="6">
    <source>
        <dbReference type="Proteomes" id="UP001596317"/>
    </source>
</evidence>
<keyword evidence="4" id="KW-0472">Membrane</keyword>
<dbReference type="SUPFAM" id="SSF54523">
    <property type="entry name" value="Pili subunits"/>
    <property type="match status" value="1"/>
</dbReference>
<accession>A0ABW1ZT12</accession>
<evidence type="ECO:0000256" key="2">
    <source>
        <dbReference type="ARBA" id="ARBA00004418"/>
    </source>
</evidence>
<evidence type="ECO:0000256" key="1">
    <source>
        <dbReference type="ARBA" id="ARBA00004203"/>
    </source>
</evidence>
<dbReference type="EMBL" id="JBHSWB010000004">
    <property type="protein sequence ID" value="MFC6663658.1"/>
    <property type="molecule type" value="Genomic_DNA"/>
</dbReference>
<dbReference type="Gene3D" id="3.30.700.10">
    <property type="entry name" value="Glycoprotein, Type 4 Pilin"/>
    <property type="match status" value="1"/>
</dbReference>
<comment type="caution">
    <text evidence="5">The sequence shown here is derived from an EMBL/GenBank/DDBJ whole genome shotgun (WGS) entry which is preliminary data.</text>
</comment>
<evidence type="ECO:0000256" key="4">
    <source>
        <dbReference type="ARBA" id="ARBA00023237"/>
    </source>
</evidence>
<dbReference type="PROSITE" id="PS00409">
    <property type="entry name" value="PROKAR_NTER_METHYL"/>
    <property type="match status" value="1"/>
</dbReference>
<keyword evidence="4" id="KW-0998">Cell outer membrane</keyword>
<evidence type="ECO:0000313" key="5">
    <source>
        <dbReference type="EMBL" id="MFC6663658.1"/>
    </source>
</evidence>
<dbReference type="RefSeq" id="WP_380059311.1">
    <property type="nucleotide sequence ID" value="NZ_JBHSWB010000004.1"/>
</dbReference>
<keyword evidence="6" id="KW-1185">Reference proteome</keyword>
<dbReference type="Pfam" id="PF07963">
    <property type="entry name" value="N_methyl"/>
    <property type="match status" value="1"/>
</dbReference>
<dbReference type="Proteomes" id="UP001596317">
    <property type="component" value="Unassembled WGS sequence"/>
</dbReference>
<dbReference type="NCBIfam" id="TIGR02532">
    <property type="entry name" value="IV_pilin_GFxxxE"/>
    <property type="match status" value="1"/>
</dbReference>
<comment type="subcellular location">
    <subcellularLocation>
        <location evidence="1">Cell outer membrane</location>
        <topology evidence="1">Single-pass membrane protein</topology>
    </subcellularLocation>
    <subcellularLocation>
        <location evidence="2">Periplasm</location>
    </subcellularLocation>
</comment>
<proteinExistence type="predicted"/>
<organism evidence="5 6">
    <name type="scientific">Deinococcus multiflagellatus</name>
    <dbReference type="NCBI Taxonomy" id="1656887"/>
    <lineage>
        <taxon>Bacteria</taxon>
        <taxon>Thermotogati</taxon>
        <taxon>Deinococcota</taxon>
        <taxon>Deinococci</taxon>
        <taxon>Deinococcales</taxon>
        <taxon>Deinococcaceae</taxon>
        <taxon>Deinococcus</taxon>
    </lineage>
</organism>
<sequence length="184" mass="19048">MTRQGLTLVELLVGLVLLGLLAALTTMAFPNMNRTGSNAARGTAAALTVEQVTGALADDFAAQGTFREFLVADQTTFSGIFTTGAGVPVQAQSDFAQQTSLRAAGLPVQVGDLLYLVGASGERKLLRVTGRSGNQIEHDGCRNGVSGLNAVVYRASTLTVRQTGGQVWRSVNGAPEVLAAANTP</sequence>
<dbReference type="InterPro" id="IPR045584">
    <property type="entry name" value="Pilin-like"/>
</dbReference>
<reference evidence="6" key="1">
    <citation type="journal article" date="2019" name="Int. J. Syst. Evol. Microbiol.">
        <title>The Global Catalogue of Microorganisms (GCM) 10K type strain sequencing project: providing services to taxonomists for standard genome sequencing and annotation.</title>
        <authorList>
            <consortium name="The Broad Institute Genomics Platform"/>
            <consortium name="The Broad Institute Genome Sequencing Center for Infectious Disease"/>
            <person name="Wu L."/>
            <person name="Ma J."/>
        </authorList>
    </citation>
    <scope>NUCLEOTIDE SEQUENCE [LARGE SCALE GENOMIC DNA]</scope>
    <source>
        <strain evidence="6">CCUG 63830</strain>
    </source>
</reference>
<keyword evidence="3" id="KW-0574">Periplasm</keyword>
<evidence type="ECO:0000256" key="3">
    <source>
        <dbReference type="ARBA" id="ARBA00022764"/>
    </source>
</evidence>